<organism evidence="7 8">
    <name type="scientific">Ambispora gerdemannii</name>
    <dbReference type="NCBI Taxonomy" id="144530"/>
    <lineage>
        <taxon>Eukaryota</taxon>
        <taxon>Fungi</taxon>
        <taxon>Fungi incertae sedis</taxon>
        <taxon>Mucoromycota</taxon>
        <taxon>Glomeromycotina</taxon>
        <taxon>Glomeromycetes</taxon>
        <taxon>Archaeosporales</taxon>
        <taxon>Ambisporaceae</taxon>
        <taxon>Ambispora</taxon>
    </lineage>
</organism>
<dbReference type="GO" id="GO:0003735">
    <property type="term" value="F:structural constituent of ribosome"/>
    <property type="evidence" value="ECO:0007669"/>
    <property type="project" value="InterPro"/>
</dbReference>
<keyword evidence="3" id="KW-0689">Ribosomal protein</keyword>
<gene>
    <name evidence="7" type="ORF">AGERDE_LOCUS9775</name>
</gene>
<evidence type="ECO:0000313" key="8">
    <source>
        <dbReference type="Proteomes" id="UP000789831"/>
    </source>
</evidence>
<dbReference type="InterPro" id="IPR008991">
    <property type="entry name" value="Translation_prot_SH3-like_sf"/>
</dbReference>
<sequence length="98" mass="10650">MSKEVRKVLATRRATVGKVSNSEANLVRLAMNPCDHPHGGGELKAGVDHASPPSRKEGKKSAFKTRARGSVISPEMIGHTLLIYNGKSFLVDELPKTW</sequence>
<dbReference type="InterPro" id="IPR022669">
    <property type="entry name" value="Ribosomal_uL2_C"/>
</dbReference>
<feature type="compositionally biased region" description="Basic and acidic residues" evidence="5">
    <location>
        <begin position="35"/>
        <end position="47"/>
    </location>
</feature>
<evidence type="ECO:0000259" key="6">
    <source>
        <dbReference type="SMART" id="SM01382"/>
    </source>
</evidence>
<comment type="caution">
    <text evidence="7">The sequence shown here is derived from an EMBL/GenBank/DDBJ whole genome shotgun (WGS) entry which is preliminary data.</text>
</comment>
<dbReference type="SMART" id="SM01382">
    <property type="entry name" value="Ribosomal_L2_C"/>
    <property type="match status" value="1"/>
</dbReference>
<feature type="region of interest" description="Disordered" evidence="5">
    <location>
        <begin position="32"/>
        <end position="67"/>
    </location>
</feature>
<evidence type="ECO:0000256" key="4">
    <source>
        <dbReference type="ARBA" id="ARBA00023274"/>
    </source>
</evidence>
<dbReference type="InterPro" id="IPR002222">
    <property type="entry name" value="Ribosomal_uS19"/>
</dbReference>
<proteinExistence type="inferred from homology"/>
<feature type="domain" description="Large ribosomal subunit protein uL2 C-terminal" evidence="6">
    <location>
        <begin position="1"/>
        <end position="60"/>
    </location>
</feature>
<dbReference type="SUPFAM" id="SSF50104">
    <property type="entry name" value="Translation proteins SH3-like domain"/>
    <property type="match status" value="1"/>
</dbReference>
<evidence type="ECO:0000256" key="1">
    <source>
        <dbReference type="ARBA" id="ARBA00005636"/>
    </source>
</evidence>
<dbReference type="OrthoDB" id="2043at2759"/>
<evidence type="ECO:0000313" key="7">
    <source>
        <dbReference type="EMBL" id="CAG8614798.1"/>
    </source>
</evidence>
<dbReference type="Proteomes" id="UP000789831">
    <property type="component" value="Unassembled WGS sequence"/>
</dbReference>
<dbReference type="GO" id="GO:0006412">
    <property type="term" value="P:translation"/>
    <property type="evidence" value="ECO:0007669"/>
    <property type="project" value="InterPro"/>
</dbReference>
<dbReference type="GO" id="GO:0005840">
    <property type="term" value="C:ribosome"/>
    <property type="evidence" value="ECO:0007669"/>
    <property type="project" value="UniProtKB-KW"/>
</dbReference>
<comment type="similarity">
    <text evidence="2">Belongs to the universal ribosomal protein uS19 family.</text>
</comment>
<dbReference type="Gene3D" id="3.30.860.10">
    <property type="entry name" value="30s Ribosomal Protein S19, Chain A"/>
    <property type="match status" value="1"/>
</dbReference>
<reference evidence="7" key="1">
    <citation type="submission" date="2021-06" db="EMBL/GenBank/DDBJ databases">
        <authorList>
            <person name="Kallberg Y."/>
            <person name="Tangrot J."/>
            <person name="Rosling A."/>
        </authorList>
    </citation>
    <scope>NUCLEOTIDE SEQUENCE</scope>
    <source>
        <strain evidence="7">MT106</strain>
    </source>
</reference>
<evidence type="ECO:0000256" key="3">
    <source>
        <dbReference type="ARBA" id="ARBA00022980"/>
    </source>
</evidence>
<evidence type="ECO:0000256" key="5">
    <source>
        <dbReference type="SAM" id="MobiDB-lite"/>
    </source>
</evidence>
<dbReference type="EMBL" id="CAJVPL010002593">
    <property type="protein sequence ID" value="CAG8614798.1"/>
    <property type="molecule type" value="Genomic_DNA"/>
</dbReference>
<protein>
    <submittedName>
        <fullName evidence="7">10077_t:CDS:1</fullName>
    </submittedName>
</protein>
<evidence type="ECO:0000256" key="2">
    <source>
        <dbReference type="ARBA" id="ARBA00007345"/>
    </source>
</evidence>
<comment type="similarity">
    <text evidence="1">Belongs to the universal ribosomal protein uL2 family.</text>
</comment>
<dbReference type="GO" id="GO:1990904">
    <property type="term" value="C:ribonucleoprotein complex"/>
    <property type="evidence" value="ECO:0007669"/>
    <property type="project" value="UniProtKB-KW"/>
</dbReference>
<accession>A0A9N9CUU3</accession>
<dbReference type="Pfam" id="PF00203">
    <property type="entry name" value="Ribosomal_S19"/>
    <property type="match status" value="1"/>
</dbReference>
<keyword evidence="8" id="KW-1185">Reference proteome</keyword>
<dbReference type="InterPro" id="IPR023575">
    <property type="entry name" value="Ribosomal_uS19_SF"/>
</dbReference>
<dbReference type="AlphaFoldDB" id="A0A9N9CUU3"/>
<keyword evidence="4" id="KW-0687">Ribonucleoprotein</keyword>
<name>A0A9N9CUU3_9GLOM</name>